<evidence type="ECO:0000256" key="1">
    <source>
        <dbReference type="SAM" id="MobiDB-lite"/>
    </source>
</evidence>
<feature type="transmembrane region" description="Helical" evidence="2">
    <location>
        <begin position="246"/>
        <end position="265"/>
    </location>
</feature>
<feature type="transmembrane region" description="Helical" evidence="2">
    <location>
        <begin position="107"/>
        <end position="126"/>
    </location>
</feature>
<dbReference type="Proteomes" id="UP000008370">
    <property type="component" value="Unassembled WGS sequence"/>
</dbReference>
<keyword evidence="2" id="KW-0812">Transmembrane</keyword>
<dbReference type="KEGG" id="pco:PHACADRAFT_207437"/>
<evidence type="ECO:0000313" key="4">
    <source>
        <dbReference type="Proteomes" id="UP000008370"/>
    </source>
</evidence>
<dbReference type="GeneID" id="18912607"/>
<dbReference type="OrthoDB" id="2736259at2759"/>
<sequence length="334" mass="35783">MAGPDPVAPHDISISETNLVGVWASGPLLGLSIALYICYIRLFADESRNIHKTTLLAIATLQVIVSIAGYISSLADLVRGFIVHVNDPTGPNGYFTPPGRPAYVAEFAFWAINYIIGDGIMAWRCYVVWGRNPWIGSVYVALVAGLAAVSLANVGFIAESAHTTDIFAATHAPIAPLAPFCISMTVQVSATTLITWKILRTSRWGDLNNNKRRLALIWAVIESGAILTSATAVLTVLEVLKFEAGAMMTPIITQLSFLVPTSIVVRARMKQGMAKRVIPLHGLHGNGVTLREKRSDPNEARSPGGSTDSTAITVSISTATDLKVDEISSFPSQV</sequence>
<feature type="transmembrane region" description="Helical" evidence="2">
    <location>
        <begin position="138"/>
        <end position="157"/>
    </location>
</feature>
<dbReference type="AlphaFoldDB" id="K5WH23"/>
<reference evidence="3 4" key="1">
    <citation type="journal article" date="2012" name="BMC Genomics">
        <title>Comparative genomics of the white-rot fungi, Phanerochaete carnosa and P. chrysosporium, to elucidate the genetic basis of the distinct wood types they colonize.</title>
        <authorList>
            <person name="Suzuki H."/>
            <person name="MacDonald J."/>
            <person name="Syed K."/>
            <person name="Salamov A."/>
            <person name="Hori C."/>
            <person name="Aerts A."/>
            <person name="Henrissat B."/>
            <person name="Wiebenga A."/>
            <person name="vanKuyk P.A."/>
            <person name="Barry K."/>
            <person name="Lindquist E."/>
            <person name="LaButti K."/>
            <person name="Lapidus A."/>
            <person name="Lucas S."/>
            <person name="Coutinho P."/>
            <person name="Gong Y."/>
            <person name="Samejima M."/>
            <person name="Mahadevan R."/>
            <person name="Abou-Zaid M."/>
            <person name="de Vries R.P."/>
            <person name="Igarashi K."/>
            <person name="Yadav J.S."/>
            <person name="Grigoriev I.V."/>
            <person name="Master E.R."/>
        </authorList>
    </citation>
    <scope>NUCLEOTIDE SEQUENCE [LARGE SCALE GENOMIC DNA]</scope>
    <source>
        <strain evidence="3 4">HHB-10118-sp</strain>
    </source>
</reference>
<feature type="region of interest" description="Disordered" evidence="1">
    <location>
        <begin position="288"/>
        <end position="311"/>
    </location>
</feature>
<evidence type="ECO:0000256" key="2">
    <source>
        <dbReference type="SAM" id="Phobius"/>
    </source>
</evidence>
<keyword evidence="2" id="KW-1133">Transmembrane helix</keyword>
<dbReference type="InParanoid" id="K5WH23"/>
<keyword evidence="4" id="KW-1185">Reference proteome</keyword>
<gene>
    <name evidence="3" type="ORF">PHACADRAFT_207437</name>
</gene>
<evidence type="ECO:0000313" key="3">
    <source>
        <dbReference type="EMBL" id="EKM58630.1"/>
    </source>
</evidence>
<accession>K5WH23</accession>
<keyword evidence="2" id="KW-0472">Membrane</keyword>
<proteinExistence type="predicted"/>
<organism evidence="3 4">
    <name type="scientific">Phanerochaete carnosa (strain HHB-10118-sp)</name>
    <name type="common">White-rot fungus</name>
    <name type="synonym">Peniophora carnosa</name>
    <dbReference type="NCBI Taxonomy" id="650164"/>
    <lineage>
        <taxon>Eukaryota</taxon>
        <taxon>Fungi</taxon>
        <taxon>Dikarya</taxon>
        <taxon>Basidiomycota</taxon>
        <taxon>Agaricomycotina</taxon>
        <taxon>Agaricomycetes</taxon>
        <taxon>Polyporales</taxon>
        <taxon>Phanerochaetaceae</taxon>
        <taxon>Phanerochaete</taxon>
    </lineage>
</organism>
<dbReference type="STRING" id="650164.K5WH23"/>
<feature type="transmembrane region" description="Helical" evidence="2">
    <location>
        <begin position="20"/>
        <end position="42"/>
    </location>
</feature>
<feature type="compositionally biased region" description="Basic and acidic residues" evidence="1">
    <location>
        <begin position="290"/>
        <end position="299"/>
    </location>
</feature>
<dbReference type="EMBL" id="JH930470">
    <property type="protein sequence ID" value="EKM58630.1"/>
    <property type="molecule type" value="Genomic_DNA"/>
</dbReference>
<feature type="transmembrane region" description="Helical" evidence="2">
    <location>
        <begin position="177"/>
        <end position="196"/>
    </location>
</feature>
<dbReference type="HOGENOM" id="CLU_044614_3_1_1"/>
<dbReference type="RefSeq" id="XP_007393935.1">
    <property type="nucleotide sequence ID" value="XM_007393873.1"/>
</dbReference>
<name>K5WH23_PHACS</name>
<protein>
    <submittedName>
        <fullName evidence="3">Uncharacterized protein</fullName>
    </submittedName>
</protein>
<feature type="transmembrane region" description="Helical" evidence="2">
    <location>
        <begin position="216"/>
        <end position="240"/>
    </location>
</feature>
<feature type="transmembrane region" description="Helical" evidence="2">
    <location>
        <begin position="54"/>
        <end position="71"/>
    </location>
</feature>